<keyword evidence="3" id="KW-1185">Reference proteome</keyword>
<dbReference type="Proteomes" id="UP000467132">
    <property type="component" value="Unassembled WGS sequence"/>
</dbReference>
<dbReference type="AlphaFoldDB" id="A0A845R757"/>
<feature type="transmembrane region" description="Helical" evidence="1">
    <location>
        <begin position="70"/>
        <end position="90"/>
    </location>
</feature>
<proteinExistence type="predicted"/>
<keyword evidence="1" id="KW-1133">Transmembrane helix</keyword>
<dbReference type="EMBL" id="QXXA01000029">
    <property type="protein sequence ID" value="NBI08323.1"/>
    <property type="molecule type" value="Genomic_DNA"/>
</dbReference>
<feature type="transmembrane region" description="Helical" evidence="1">
    <location>
        <begin position="182"/>
        <end position="201"/>
    </location>
</feature>
<reference evidence="2 3" key="1">
    <citation type="submission" date="2018-08" db="EMBL/GenBank/DDBJ databases">
        <title>Murine metabolic-syndrome-specific gut microbial biobank.</title>
        <authorList>
            <person name="Liu C."/>
        </authorList>
    </citation>
    <scope>NUCLEOTIDE SEQUENCE [LARGE SCALE GENOMIC DNA]</scope>
    <source>
        <strain evidence="2 3">583</strain>
    </source>
</reference>
<sequence>MNSFISYFKKEIMEGIRNYKFLILALGFIIFALLDPLMLKLLPNILESQAPGLDLSQLTNYNQVGAIQSYMSNLFQIGNLVLVLTLMGLLSEEIKNKTLIIPYSNKANITGIVLAKYVVYSIAIIIITFIAFSINYYYSKLLFPDETISILRVSKSIIILSMYFLFNLSLILFTSSLFKKGILAGIFSLSIIYLIPTIGIIEKAVKFTPYYLVKQSSILVGDYSDSLINSILFTIIYMIILISLTIYRMHKVELK</sequence>
<dbReference type="OrthoDB" id="4187110at2"/>
<feature type="transmembrane region" description="Helical" evidence="1">
    <location>
        <begin position="21"/>
        <end position="39"/>
    </location>
</feature>
<feature type="transmembrane region" description="Helical" evidence="1">
    <location>
        <begin position="227"/>
        <end position="247"/>
    </location>
</feature>
<dbReference type="RefSeq" id="WP_160198784.1">
    <property type="nucleotide sequence ID" value="NZ_QXXA01000029.1"/>
</dbReference>
<evidence type="ECO:0000313" key="3">
    <source>
        <dbReference type="Proteomes" id="UP000467132"/>
    </source>
</evidence>
<feature type="transmembrane region" description="Helical" evidence="1">
    <location>
        <begin position="111"/>
        <end position="137"/>
    </location>
</feature>
<keyword evidence="1" id="KW-0812">Transmembrane</keyword>
<evidence type="ECO:0000256" key="1">
    <source>
        <dbReference type="SAM" id="Phobius"/>
    </source>
</evidence>
<accession>A0A845R757</accession>
<gene>
    <name evidence="2" type="ORF">D3Z33_15830</name>
</gene>
<comment type="caution">
    <text evidence="2">The sequence shown here is derived from an EMBL/GenBank/DDBJ whole genome shotgun (WGS) entry which is preliminary data.</text>
</comment>
<keyword evidence="1" id="KW-0472">Membrane</keyword>
<organism evidence="2 3">
    <name type="scientific">Senegalia massiliensis</name>
    <dbReference type="NCBI Taxonomy" id="1720316"/>
    <lineage>
        <taxon>Bacteria</taxon>
        <taxon>Bacillati</taxon>
        <taxon>Bacillota</taxon>
        <taxon>Clostridia</taxon>
        <taxon>Eubacteriales</taxon>
        <taxon>Clostridiaceae</taxon>
        <taxon>Senegalia</taxon>
    </lineage>
</organism>
<evidence type="ECO:0000313" key="2">
    <source>
        <dbReference type="EMBL" id="NBI08323.1"/>
    </source>
</evidence>
<name>A0A845R757_9CLOT</name>
<feature type="transmembrane region" description="Helical" evidence="1">
    <location>
        <begin position="157"/>
        <end position="175"/>
    </location>
</feature>
<protein>
    <submittedName>
        <fullName evidence="2">ABC transporter permease</fullName>
    </submittedName>
</protein>